<dbReference type="SUPFAM" id="SSF52091">
    <property type="entry name" value="SpoIIaa-like"/>
    <property type="match status" value="1"/>
</dbReference>
<dbReference type="NCBIfam" id="TIGR00377">
    <property type="entry name" value="ant_ant_sig"/>
    <property type="match status" value="1"/>
</dbReference>
<gene>
    <name evidence="4" type="ORF">Atep_17650</name>
</gene>
<proteinExistence type="inferred from homology"/>
<dbReference type="Proteomes" id="UP000680679">
    <property type="component" value="Chromosome"/>
</dbReference>
<dbReference type="InterPro" id="IPR002645">
    <property type="entry name" value="STAS_dom"/>
</dbReference>
<name>A0ABN6GB02_9GAMM</name>
<dbReference type="RefSeq" id="WP_213378231.1">
    <property type="nucleotide sequence ID" value="NZ_AP024563.1"/>
</dbReference>
<keyword evidence="5" id="KW-1185">Reference proteome</keyword>
<dbReference type="EMBL" id="AP024563">
    <property type="protein sequence ID" value="BCU07088.1"/>
    <property type="molecule type" value="Genomic_DNA"/>
</dbReference>
<evidence type="ECO:0000256" key="1">
    <source>
        <dbReference type="ARBA" id="ARBA00009013"/>
    </source>
</evidence>
<dbReference type="InterPro" id="IPR003658">
    <property type="entry name" value="Anti-sigma_ant"/>
</dbReference>
<feature type="domain" description="STAS" evidence="3">
    <location>
        <begin position="5"/>
        <end position="113"/>
    </location>
</feature>
<reference evidence="4 5" key="1">
    <citation type="submission" date="2021-04" db="EMBL/GenBank/DDBJ databases">
        <title>Complete genome sequencing of Allochromatium tepidum strain NZ.</title>
        <authorList>
            <person name="Tsukatani Y."/>
            <person name="Mori H."/>
        </authorList>
    </citation>
    <scope>NUCLEOTIDE SEQUENCE [LARGE SCALE GENOMIC DNA]</scope>
    <source>
        <strain evidence="4 5">NZ</strain>
    </source>
</reference>
<dbReference type="PROSITE" id="PS50801">
    <property type="entry name" value="STAS"/>
    <property type="match status" value="1"/>
</dbReference>
<organism evidence="4 5">
    <name type="scientific">Allochromatium tepidum</name>
    <dbReference type="NCBI Taxonomy" id="553982"/>
    <lineage>
        <taxon>Bacteria</taxon>
        <taxon>Pseudomonadati</taxon>
        <taxon>Pseudomonadota</taxon>
        <taxon>Gammaproteobacteria</taxon>
        <taxon>Chromatiales</taxon>
        <taxon>Chromatiaceae</taxon>
        <taxon>Allochromatium</taxon>
    </lineage>
</organism>
<dbReference type="PANTHER" id="PTHR33495:SF2">
    <property type="entry name" value="ANTI-SIGMA FACTOR ANTAGONIST TM_1081-RELATED"/>
    <property type="match status" value="1"/>
</dbReference>
<evidence type="ECO:0000256" key="2">
    <source>
        <dbReference type="RuleBase" id="RU003749"/>
    </source>
</evidence>
<accession>A0ABN6GB02</accession>
<dbReference type="Gene3D" id="3.30.750.24">
    <property type="entry name" value="STAS domain"/>
    <property type="match status" value="1"/>
</dbReference>
<evidence type="ECO:0000259" key="3">
    <source>
        <dbReference type="PROSITE" id="PS50801"/>
    </source>
</evidence>
<protein>
    <recommendedName>
        <fullName evidence="2">Anti-sigma factor antagonist</fullName>
    </recommendedName>
</protein>
<sequence length="115" mass="12700">MQPLLSIIEEPLDDIIGIRLIGRLDSSNAGELEAILPERVAGNEKVLLDCSRLEFISSAGLRIVLMAAKKAKQRDGRFALCGMDENIHGVFETSGFLRILRVYPDRDTAIASMRS</sequence>
<evidence type="ECO:0000313" key="5">
    <source>
        <dbReference type="Proteomes" id="UP000680679"/>
    </source>
</evidence>
<comment type="similarity">
    <text evidence="1 2">Belongs to the anti-sigma-factor antagonist family.</text>
</comment>
<dbReference type="PANTHER" id="PTHR33495">
    <property type="entry name" value="ANTI-SIGMA FACTOR ANTAGONIST TM_1081-RELATED-RELATED"/>
    <property type="match status" value="1"/>
</dbReference>
<dbReference type="InterPro" id="IPR036513">
    <property type="entry name" value="STAS_dom_sf"/>
</dbReference>
<evidence type="ECO:0000313" key="4">
    <source>
        <dbReference type="EMBL" id="BCU07088.1"/>
    </source>
</evidence>
<dbReference type="Pfam" id="PF01740">
    <property type="entry name" value="STAS"/>
    <property type="match status" value="1"/>
</dbReference>
<dbReference type="CDD" id="cd07043">
    <property type="entry name" value="STAS_anti-anti-sigma_factors"/>
    <property type="match status" value="1"/>
</dbReference>